<dbReference type="Proteomes" id="UP000248014">
    <property type="component" value="Unassembled WGS sequence"/>
</dbReference>
<feature type="region of interest" description="Disordered" evidence="10">
    <location>
        <begin position="162"/>
        <end position="183"/>
    </location>
</feature>
<gene>
    <name evidence="12" type="ORF">C7451_1384</name>
</gene>
<evidence type="ECO:0000256" key="10">
    <source>
        <dbReference type="SAM" id="MobiDB-lite"/>
    </source>
</evidence>
<evidence type="ECO:0000256" key="3">
    <source>
        <dbReference type="ARBA" id="ARBA00004613"/>
    </source>
</evidence>
<evidence type="ECO:0000256" key="1">
    <source>
        <dbReference type="ARBA" id="ARBA00000798"/>
    </source>
</evidence>
<evidence type="ECO:0000313" key="12">
    <source>
        <dbReference type="EMBL" id="PXW66357.1"/>
    </source>
</evidence>
<keyword evidence="8" id="KW-0443">Lipid metabolism</keyword>
<evidence type="ECO:0000256" key="9">
    <source>
        <dbReference type="ARBA" id="ARBA00029594"/>
    </source>
</evidence>
<comment type="function">
    <text evidence="2">Could be a virulence factor.</text>
</comment>
<dbReference type="GO" id="GO:0009395">
    <property type="term" value="P:phospholipid catabolic process"/>
    <property type="evidence" value="ECO:0007669"/>
    <property type="project" value="TreeGrafter"/>
</dbReference>
<dbReference type="CDD" id="cd09140">
    <property type="entry name" value="PLDc_vPLD1_2_like_bac_1"/>
    <property type="match status" value="1"/>
</dbReference>
<evidence type="ECO:0000256" key="8">
    <source>
        <dbReference type="ARBA" id="ARBA00023098"/>
    </source>
</evidence>
<name>A0A2V3UKP3_9SPHN</name>
<comment type="catalytic activity">
    <reaction evidence="1">
        <text>a 1,2-diacyl-sn-glycero-3-phosphocholine + H2O = a 1,2-diacyl-sn-glycero-3-phosphate + choline + H(+)</text>
        <dbReference type="Rhea" id="RHEA:14445"/>
        <dbReference type="ChEBI" id="CHEBI:15354"/>
        <dbReference type="ChEBI" id="CHEBI:15377"/>
        <dbReference type="ChEBI" id="CHEBI:15378"/>
        <dbReference type="ChEBI" id="CHEBI:57643"/>
        <dbReference type="ChEBI" id="CHEBI:58608"/>
        <dbReference type="EC" id="3.1.4.4"/>
    </reaction>
</comment>
<evidence type="ECO:0000313" key="13">
    <source>
        <dbReference type="Proteomes" id="UP000248014"/>
    </source>
</evidence>
<dbReference type="SMART" id="SM00155">
    <property type="entry name" value="PLDc"/>
    <property type="match status" value="2"/>
</dbReference>
<evidence type="ECO:0000256" key="2">
    <source>
        <dbReference type="ARBA" id="ARBA00003145"/>
    </source>
</evidence>
<keyword evidence="7" id="KW-0378">Hydrolase</keyword>
<evidence type="ECO:0000259" key="11">
    <source>
        <dbReference type="PROSITE" id="PS50035"/>
    </source>
</evidence>
<dbReference type="Pfam" id="PF00614">
    <property type="entry name" value="PLDc"/>
    <property type="match status" value="1"/>
</dbReference>
<evidence type="ECO:0000256" key="5">
    <source>
        <dbReference type="ARBA" id="ARBA00022525"/>
    </source>
</evidence>
<evidence type="ECO:0000256" key="7">
    <source>
        <dbReference type="ARBA" id="ARBA00022801"/>
    </source>
</evidence>
<dbReference type="Gene3D" id="3.30.870.10">
    <property type="entry name" value="Endonuclease Chain A"/>
    <property type="match status" value="2"/>
</dbReference>
<reference evidence="12 13" key="1">
    <citation type="submission" date="2018-05" db="EMBL/GenBank/DDBJ databases">
        <title>Genomic Encyclopedia of Type Strains, Phase IV (KMG-IV): sequencing the most valuable type-strain genomes for metagenomic binning, comparative biology and taxonomic classification.</title>
        <authorList>
            <person name="Goeker M."/>
        </authorList>
    </citation>
    <scope>NUCLEOTIDE SEQUENCE [LARGE SCALE GENOMIC DNA]</scope>
    <source>
        <strain evidence="12 13">DSM 3183</strain>
    </source>
</reference>
<comment type="caution">
    <text evidence="12">The sequence shown here is derived from an EMBL/GenBank/DDBJ whole genome shotgun (WGS) entry which is preliminary data.</text>
</comment>
<accession>A0A2V3UKP3</accession>
<organism evidence="12 13">
    <name type="scientific">Blastomonas natatoria</name>
    <dbReference type="NCBI Taxonomy" id="34015"/>
    <lineage>
        <taxon>Bacteria</taxon>
        <taxon>Pseudomonadati</taxon>
        <taxon>Pseudomonadota</taxon>
        <taxon>Alphaproteobacteria</taxon>
        <taxon>Sphingomonadales</taxon>
        <taxon>Sphingomonadaceae</taxon>
        <taxon>Blastomonas</taxon>
    </lineage>
</organism>
<dbReference type="GO" id="GO:0004630">
    <property type="term" value="F:phospholipase D activity"/>
    <property type="evidence" value="ECO:0007669"/>
    <property type="project" value="UniProtKB-EC"/>
</dbReference>
<keyword evidence="6" id="KW-0677">Repeat</keyword>
<dbReference type="InterPro" id="IPR025202">
    <property type="entry name" value="PLD-like_dom"/>
</dbReference>
<keyword evidence="13" id="KW-1185">Reference proteome</keyword>
<sequence>MNAEGATPMSRIALRRAFWRAAKASRATVIIDADDYFRAARSAMLKAKRVIVLVGWDFDARIPFAGDGLDEGPQTLGAFISWLVKRSPLLEIHILRWDTGALKTLLHGRTLLTILRWMRDPQIHLKLDRHHPFAGSHHQKIVVIDDCMAFCGGIDMTRERWDTRDHRDEEPRRVRPDGTPHGPWHDAAMALEGPVATALGDACRERWNAAGGRPIAPVSDGADCWPDGLQADFTDVTVGISRTLPKMDDQESVHEIETLYIALIAGARRFIYAESQYFASRRVAEAIAMRLNEADGPEIVIVNPTTANGWLEPIAMDTARARLVAELQKRDLYGRLRLYHPFTANGVPIYVHGKVTIIDDVVLRVGSSNFNNRSLRLDSECDVTIDAANTPEAGVERVIAGIRNGLLAEHLGATREVVARKMAETGSLIATIAALQTPGRCLREYEVPDLTAAREWLADTELLDPEGPDEMFEPLSQRRGLLFHLRHRHRGRSRRSAA</sequence>
<dbReference type="SUPFAM" id="SSF56024">
    <property type="entry name" value="Phospholipase D/nuclease"/>
    <property type="match status" value="2"/>
</dbReference>
<keyword evidence="5" id="KW-0964">Secreted</keyword>
<dbReference type="AlphaFoldDB" id="A0A2V3UKP3"/>
<protein>
    <recommendedName>
        <fullName evidence="4">Phospholipase D</fullName>
    </recommendedName>
    <alternativeName>
        <fullName evidence="9">Choline phosphatase</fullName>
    </alternativeName>
</protein>
<dbReference type="GO" id="GO:0005576">
    <property type="term" value="C:extracellular region"/>
    <property type="evidence" value="ECO:0007669"/>
    <property type="project" value="UniProtKB-SubCell"/>
</dbReference>
<dbReference type="PANTHER" id="PTHR18896:SF76">
    <property type="entry name" value="PHOSPHOLIPASE"/>
    <property type="match status" value="1"/>
</dbReference>
<feature type="domain" description="PLD phosphodiesterase" evidence="11">
    <location>
        <begin position="347"/>
        <end position="374"/>
    </location>
</feature>
<dbReference type="PANTHER" id="PTHR18896">
    <property type="entry name" value="PHOSPHOLIPASE D"/>
    <property type="match status" value="1"/>
</dbReference>
<proteinExistence type="predicted"/>
<dbReference type="InterPro" id="IPR001736">
    <property type="entry name" value="PLipase_D/transphosphatidylase"/>
</dbReference>
<feature type="domain" description="PLD phosphodiesterase" evidence="11">
    <location>
        <begin position="133"/>
        <end position="160"/>
    </location>
</feature>
<feature type="compositionally biased region" description="Basic and acidic residues" evidence="10">
    <location>
        <begin position="162"/>
        <end position="178"/>
    </location>
</feature>
<comment type="subcellular location">
    <subcellularLocation>
        <location evidence="3">Secreted</location>
    </subcellularLocation>
</comment>
<dbReference type="PROSITE" id="PS50035">
    <property type="entry name" value="PLD"/>
    <property type="match status" value="2"/>
</dbReference>
<evidence type="ECO:0000256" key="6">
    <source>
        <dbReference type="ARBA" id="ARBA00022737"/>
    </source>
</evidence>
<dbReference type="EMBL" id="QJJM01000038">
    <property type="protein sequence ID" value="PXW66357.1"/>
    <property type="molecule type" value="Genomic_DNA"/>
</dbReference>
<dbReference type="CDD" id="cd09143">
    <property type="entry name" value="PLDc_vPLD1_2_like_bac_2"/>
    <property type="match status" value="1"/>
</dbReference>
<dbReference type="InterPro" id="IPR015679">
    <property type="entry name" value="PLipase_D_fam"/>
</dbReference>
<dbReference type="Pfam" id="PF13091">
    <property type="entry name" value="PLDc_2"/>
    <property type="match status" value="1"/>
</dbReference>
<evidence type="ECO:0000256" key="4">
    <source>
        <dbReference type="ARBA" id="ARBA00018392"/>
    </source>
</evidence>